<comment type="caution">
    <text evidence="1">The sequence shown here is derived from an EMBL/GenBank/DDBJ whole genome shotgun (WGS) entry which is preliminary data.</text>
</comment>
<gene>
    <name evidence="1" type="ORF">TNCT_362161</name>
</gene>
<evidence type="ECO:0000313" key="1">
    <source>
        <dbReference type="EMBL" id="GFQ65055.1"/>
    </source>
</evidence>
<sequence>MQGKNNIDDTLFLESIKINSTNKQTANFALKQQPAVSRILFLARKILRYEDTIERGKNAFLLQTAISKPTFQKKPGGFELFITPNEGITSKIPSAHWAKWMVSPPSGSNRPKKKKSTLFRSICSLY</sequence>
<organism evidence="1 2">
    <name type="scientific">Trichonephila clavata</name>
    <name type="common">Joro spider</name>
    <name type="synonym">Nephila clavata</name>
    <dbReference type="NCBI Taxonomy" id="2740835"/>
    <lineage>
        <taxon>Eukaryota</taxon>
        <taxon>Metazoa</taxon>
        <taxon>Ecdysozoa</taxon>
        <taxon>Arthropoda</taxon>
        <taxon>Chelicerata</taxon>
        <taxon>Arachnida</taxon>
        <taxon>Araneae</taxon>
        <taxon>Araneomorphae</taxon>
        <taxon>Entelegynae</taxon>
        <taxon>Araneoidea</taxon>
        <taxon>Nephilidae</taxon>
        <taxon>Trichonephila</taxon>
    </lineage>
</organism>
<dbReference type="Proteomes" id="UP000887116">
    <property type="component" value="Unassembled WGS sequence"/>
</dbReference>
<name>A0A8X6HTQ3_TRICU</name>
<protein>
    <submittedName>
        <fullName evidence="1">Uncharacterized protein</fullName>
    </submittedName>
</protein>
<proteinExistence type="predicted"/>
<reference evidence="1" key="1">
    <citation type="submission" date="2020-07" db="EMBL/GenBank/DDBJ databases">
        <title>Multicomponent nature underlies the extraordinary mechanical properties of spider dragline silk.</title>
        <authorList>
            <person name="Kono N."/>
            <person name="Nakamura H."/>
            <person name="Mori M."/>
            <person name="Yoshida Y."/>
            <person name="Ohtoshi R."/>
            <person name="Malay A.D."/>
            <person name="Moran D.A.P."/>
            <person name="Tomita M."/>
            <person name="Numata K."/>
            <person name="Arakawa K."/>
        </authorList>
    </citation>
    <scope>NUCLEOTIDE SEQUENCE</scope>
</reference>
<evidence type="ECO:0000313" key="2">
    <source>
        <dbReference type="Proteomes" id="UP000887116"/>
    </source>
</evidence>
<dbReference type="AlphaFoldDB" id="A0A8X6HTQ3"/>
<dbReference type="OrthoDB" id="10358768at2759"/>
<dbReference type="EMBL" id="BMAO01030002">
    <property type="protein sequence ID" value="GFQ65055.1"/>
    <property type="molecule type" value="Genomic_DNA"/>
</dbReference>
<keyword evidence="2" id="KW-1185">Reference proteome</keyword>
<accession>A0A8X6HTQ3</accession>